<evidence type="ECO:0008006" key="2">
    <source>
        <dbReference type="Google" id="ProtNLM"/>
    </source>
</evidence>
<dbReference type="GO" id="GO:0006790">
    <property type="term" value="P:sulfur compound metabolic process"/>
    <property type="evidence" value="ECO:0007669"/>
    <property type="project" value="TreeGrafter"/>
</dbReference>
<evidence type="ECO:0000313" key="1">
    <source>
        <dbReference type="EMBL" id="SVB27750.1"/>
    </source>
</evidence>
<dbReference type="InterPro" id="IPR027417">
    <property type="entry name" value="P-loop_NTPase"/>
</dbReference>
<gene>
    <name evidence="1" type="ORF">METZ01_LOCUS180604</name>
</gene>
<dbReference type="Pfam" id="PF13469">
    <property type="entry name" value="Sulfotransfer_3"/>
    <property type="match status" value="1"/>
</dbReference>
<sequence length="256" mass="29663">RRLNNCPFWQEVIDLVTTAVAIPPDRFSHALPMRDGAYRHRRTAAQRCHELLLLTANRHTLPIFKSLVGGVRRSLFAASNNYDVLAAVARLAGTPVVVDSSKNPFRTRSLFFAHPDNLRVIHMVRDGRAVARSWVKAYGKFDYAGAARQWLYRDSAIRMAIRDIPESRRIRLRYEDLCRSPETALDRICDFLGLEYEPEMISYLAGDRHDVHINLRPLHQQSEIQLDERWKEEVTSDQMSRFARIAGKLNRLYGYK</sequence>
<dbReference type="AlphaFoldDB" id="A0A382CNP5"/>
<dbReference type="SUPFAM" id="SSF52540">
    <property type="entry name" value="P-loop containing nucleoside triphosphate hydrolases"/>
    <property type="match status" value="1"/>
</dbReference>
<dbReference type="Gene3D" id="3.40.50.300">
    <property type="entry name" value="P-loop containing nucleotide triphosphate hydrolases"/>
    <property type="match status" value="1"/>
</dbReference>
<feature type="non-terminal residue" evidence="1">
    <location>
        <position position="1"/>
    </location>
</feature>
<name>A0A382CNP5_9ZZZZ</name>
<dbReference type="InterPro" id="IPR051135">
    <property type="entry name" value="Gal/GlcNAc/GalNAc_ST"/>
</dbReference>
<organism evidence="1">
    <name type="scientific">marine metagenome</name>
    <dbReference type="NCBI Taxonomy" id="408172"/>
    <lineage>
        <taxon>unclassified sequences</taxon>
        <taxon>metagenomes</taxon>
        <taxon>ecological metagenomes</taxon>
    </lineage>
</organism>
<dbReference type="PANTHER" id="PTHR10704:SF44">
    <property type="entry name" value="LD35051P-RELATED"/>
    <property type="match status" value="1"/>
</dbReference>
<accession>A0A382CNP5</accession>
<proteinExistence type="predicted"/>
<dbReference type="GO" id="GO:0001517">
    <property type="term" value="F:N-acetylglucosamine 6-O-sulfotransferase activity"/>
    <property type="evidence" value="ECO:0007669"/>
    <property type="project" value="TreeGrafter"/>
</dbReference>
<reference evidence="1" key="1">
    <citation type="submission" date="2018-05" db="EMBL/GenBank/DDBJ databases">
        <authorList>
            <person name="Lanie J.A."/>
            <person name="Ng W.-L."/>
            <person name="Kazmierczak K.M."/>
            <person name="Andrzejewski T.M."/>
            <person name="Davidsen T.M."/>
            <person name="Wayne K.J."/>
            <person name="Tettelin H."/>
            <person name="Glass J.I."/>
            <person name="Rusch D."/>
            <person name="Podicherti R."/>
            <person name="Tsui H.-C.T."/>
            <person name="Winkler M.E."/>
        </authorList>
    </citation>
    <scope>NUCLEOTIDE SEQUENCE</scope>
</reference>
<dbReference type="EMBL" id="UINC01035405">
    <property type="protein sequence ID" value="SVB27750.1"/>
    <property type="molecule type" value="Genomic_DNA"/>
</dbReference>
<dbReference type="PANTHER" id="PTHR10704">
    <property type="entry name" value="CARBOHYDRATE SULFOTRANSFERASE"/>
    <property type="match status" value="1"/>
</dbReference>
<dbReference type="GO" id="GO:0006044">
    <property type="term" value="P:N-acetylglucosamine metabolic process"/>
    <property type="evidence" value="ECO:0007669"/>
    <property type="project" value="TreeGrafter"/>
</dbReference>
<protein>
    <recommendedName>
        <fullName evidence="2">Sulfotransferase domain-containing protein</fullName>
    </recommendedName>
</protein>